<dbReference type="RefSeq" id="WP_344919804.1">
    <property type="nucleotide sequence ID" value="NZ_BAABAQ010000007.1"/>
</dbReference>
<protein>
    <recommendedName>
        <fullName evidence="4">Condensation domain-containing protein</fullName>
    </recommendedName>
</protein>
<dbReference type="SUPFAM" id="SSF52777">
    <property type="entry name" value="CoA-dependent acyltransferases"/>
    <property type="match status" value="2"/>
</dbReference>
<dbReference type="Gene3D" id="3.30.559.30">
    <property type="entry name" value="Nonribosomal peptide synthetase, condensation domain"/>
    <property type="match status" value="1"/>
</dbReference>
<feature type="region of interest" description="Disordered" evidence="1">
    <location>
        <begin position="87"/>
        <end position="119"/>
    </location>
</feature>
<evidence type="ECO:0008006" key="4">
    <source>
        <dbReference type="Google" id="ProtNLM"/>
    </source>
</evidence>
<evidence type="ECO:0000313" key="3">
    <source>
        <dbReference type="Proteomes" id="UP001501251"/>
    </source>
</evidence>
<comment type="caution">
    <text evidence="2">The sequence shown here is derived from an EMBL/GenBank/DDBJ whole genome shotgun (WGS) entry which is preliminary data.</text>
</comment>
<dbReference type="Gene3D" id="3.30.559.10">
    <property type="entry name" value="Chloramphenicol acetyltransferase-like domain"/>
    <property type="match status" value="1"/>
</dbReference>
<accession>A0ABP8B3A6</accession>
<evidence type="ECO:0000313" key="2">
    <source>
        <dbReference type="EMBL" id="GAA4196292.1"/>
    </source>
</evidence>
<name>A0ABP8B3A6_9ACTN</name>
<evidence type="ECO:0000256" key="1">
    <source>
        <dbReference type="SAM" id="MobiDB-lite"/>
    </source>
</evidence>
<dbReference type="InterPro" id="IPR023213">
    <property type="entry name" value="CAT-like_dom_sf"/>
</dbReference>
<dbReference type="PANTHER" id="PTHR45527:SF1">
    <property type="entry name" value="FATTY ACID SYNTHASE"/>
    <property type="match status" value="1"/>
</dbReference>
<dbReference type="EMBL" id="BAABAQ010000007">
    <property type="protein sequence ID" value="GAA4196292.1"/>
    <property type="molecule type" value="Genomic_DNA"/>
</dbReference>
<reference evidence="3" key="1">
    <citation type="journal article" date="2019" name="Int. J. Syst. Evol. Microbiol.">
        <title>The Global Catalogue of Microorganisms (GCM) 10K type strain sequencing project: providing services to taxonomists for standard genome sequencing and annotation.</title>
        <authorList>
            <consortium name="The Broad Institute Genomics Platform"/>
            <consortium name="The Broad Institute Genome Sequencing Center for Infectious Disease"/>
            <person name="Wu L."/>
            <person name="Ma J."/>
        </authorList>
    </citation>
    <scope>NUCLEOTIDE SEQUENCE [LARGE SCALE GENOMIC DNA]</scope>
    <source>
        <strain evidence="3">JCM 17388</strain>
    </source>
</reference>
<sequence length="570" mass="60906">MTTARFSGLTARRGPLTTGQANMVRCMLTDPPEHMNYRVVRAVQPGTTLAAITEAVIRLVTRHESLRTLFHDDLQRVLGAGDVAVEVHDTGEPPSRAAGPDGAPLSVGGAKTGEAETPDTDLAEEVARRLHATRFALDTEIPLRVAVITSGGVPRQVVLVTTHSAMDAAGLAVLLAEWDELLLGKPLAPVTAPQPLDVAAAEHTPAGLRRSEAALRYWEGHLRRVPRSTLTVAVDGETDWLLPRLRVRSVPAARALGRISARTGASPSAAVLAALAVLAGVRARLRTVVVLSISANRFRPELREYVGPLAQDALIPVEVGGDGFDAVLRGARSATMAAYQNSRFDADALIRVMEDVQRERGLFFARDIVFNDMSVPGRGPRVSRTGEDVHSVWLPPATLPTRTSLWVHRLHGELDVTLWADPRCLPRDDTSALGEGIARLLIEAGDRDVPLAGLGALTGVVPVPRDDGWLPIDGCWVHLPEVERLTADALARLGGGEAAVVTEADGRLGHRLVCFTSAETTPRALHSACMSLLFGRMSAMAPHHYVVCATAPPPGASWQDLPRVAEGSGR</sequence>
<gene>
    <name evidence="2" type="ORF">GCM10022252_43380</name>
</gene>
<dbReference type="Proteomes" id="UP001501251">
    <property type="component" value="Unassembled WGS sequence"/>
</dbReference>
<dbReference type="PANTHER" id="PTHR45527">
    <property type="entry name" value="NONRIBOSOMAL PEPTIDE SYNTHETASE"/>
    <property type="match status" value="1"/>
</dbReference>
<organism evidence="2 3">
    <name type="scientific">Streptosporangium oxazolinicum</name>
    <dbReference type="NCBI Taxonomy" id="909287"/>
    <lineage>
        <taxon>Bacteria</taxon>
        <taxon>Bacillati</taxon>
        <taxon>Actinomycetota</taxon>
        <taxon>Actinomycetes</taxon>
        <taxon>Streptosporangiales</taxon>
        <taxon>Streptosporangiaceae</taxon>
        <taxon>Streptosporangium</taxon>
    </lineage>
</organism>
<proteinExistence type="predicted"/>
<keyword evidence="3" id="KW-1185">Reference proteome</keyword>